<accession>A0A7X6DLL8</accession>
<dbReference type="InterPro" id="IPR036102">
    <property type="entry name" value="OsmC/Ohrsf"/>
</dbReference>
<dbReference type="Proteomes" id="UP000534783">
    <property type="component" value="Unassembled WGS sequence"/>
</dbReference>
<dbReference type="AlphaFoldDB" id="A0A7X6DLL8"/>
<proteinExistence type="predicted"/>
<dbReference type="RefSeq" id="WP_168057760.1">
    <property type="nucleotide sequence ID" value="NZ_VTOW01000001.1"/>
</dbReference>
<evidence type="ECO:0000313" key="2">
    <source>
        <dbReference type="Proteomes" id="UP000534783"/>
    </source>
</evidence>
<name>A0A7X6DLL8_9BACT</name>
<dbReference type="InterPro" id="IPR015946">
    <property type="entry name" value="KH_dom-like_a/b"/>
</dbReference>
<gene>
    <name evidence="1" type="ORF">MNODULE_01690</name>
</gene>
<keyword evidence="2" id="KW-1185">Reference proteome</keyword>
<dbReference type="Gene3D" id="3.30.300.20">
    <property type="match status" value="1"/>
</dbReference>
<comment type="caution">
    <text evidence="1">The sequence shown here is derived from an EMBL/GenBank/DDBJ whole genome shotgun (WGS) entry which is preliminary data.</text>
</comment>
<dbReference type="PANTHER" id="PTHR42830:SF2">
    <property type="entry name" value="OSMC_OHR FAMILY PROTEIN"/>
    <property type="match status" value="1"/>
</dbReference>
<dbReference type="InterPro" id="IPR003718">
    <property type="entry name" value="OsmC/Ohr_fam"/>
</dbReference>
<sequence length="149" mass="16673">MSEYQVAIDWERETEQFTYESYSRDHLWTFPGGVRVSASAAPDYQGNPSYVNPEEALVGALSSCHMLTFLAVAARKRFVVDSYHDDATGILEKNAEGKLAMTRVTLRPKITFSGEKKPTAEELKILHDQAHRGCFIANSVTTKVTVESR</sequence>
<dbReference type="Pfam" id="PF02566">
    <property type="entry name" value="OsmC"/>
    <property type="match status" value="1"/>
</dbReference>
<evidence type="ECO:0000313" key="1">
    <source>
        <dbReference type="EMBL" id="NKE69463.1"/>
    </source>
</evidence>
<dbReference type="SUPFAM" id="SSF82784">
    <property type="entry name" value="OsmC-like"/>
    <property type="match status" value="1"/>
</dbReference>
<dbReference type="EMBL" id="VTOW01000001">
    <property type="protein sequence ID" value="NKE69463.1"/>
    <property type="molecule type" value="Genomic_DNA"/>
</dbReference>
<reference evidence="1 2" key="1">
    <citation type="journal article" date="2020" name="Nature">
        <title>Bacterial chemolithoautotrophy via manganese oxidation.</title>
        <authorList>
            <person name="Yu H."/>
            <person name="Leadbetter J.R."/>
        </authorList>
    </citation>
    <scope>NUCLEOTIDE SEQUENCE [LARGE SCALE GENOMIC DNA]</scope>
    <source>
        <strain evidence="1 2">Mn-1</strain>
    </source>
</reference>
<protein>
    <submittedName>
        <fullName evidence="1">OsmC family protein</fullName>
    </submittedName>
</protein>
<organism evidence="1 2">
    <name type="scientific">Candidatus Manganitrophus noduliformans</name>
    <dbReference type="NCBI Taxonomy" id="2606439"/>
    <lineage>
        <taxon>Bacteria</taxon>
        <taxon>Pseudomonadati</taxon>
        <taxon>Nitrospirota</taxon>
        <taxon>Nitrospiria</taxon>
        <taxon>Candidatus Troglogloeales</taxon>
        <taxon>Candidatus Manganitrophaceae</taxon>
        <taxon>Candidatus Manganitrophus</taxon>
    </lineage>
</organism>
<dbReference type="PANTHER" id="PTHR42830">
    <property type="entry name" value="OSMOTICALLY INDUCIBLE FAMILY PROTEIN"/>
    <property type="match status" value="1"/>
</dbReference>
<dbReference type="InterPro" id="IPR052707">
    <property type="entry name" value="OsmC_Ohr_Peroxiredoxin"/>
</dbReference>